<keyword evidence="1" id="KW-0812">Transmembrane</keyword>
<dbReference type="EMBL" id="GHES01043103">
    <property type="protein sequence ID" value="MPA73662.1"/>
    <property type="molecule type" value="Transcribed_RNA"/>
</dbReference>
<organism evidence="2">
    <name type="scientific">Davidia involucrata</name>
    <name type="common">Dove tree</name>
    <dbReference type="NCBI Taxonomy" id="16924"/>
    <lineage>
        <taxon>Eukaryota</taxon>
        <taxon>Viridiplantae</taxon>
        <taxon>Streptophyta</taxon>
        <taxon>Embryophyta</taxon>
        <taxon>Tracheophyta</taxon>
        <taxon>Spermatophyta</taxon>
        <taxon>Magnoliopsida</taxon>
        <taxon>eudicotyledons</taxon>
        <taxon>Gunneridae</taxon>
        <taxon>Pentapetalae</taxon>
        <taxon>asterids</taxon>
        <taxon>Cornales</taxon>
        <taxon>Nyssaceae</taxon>
        <taxon>Davidia</taxon>
    </lineage>
</organism>
<feature type="transmembrane region" description="Helical" evidence="1">
    <location>
        <begin position="6"/>
        <end position="24"/>
    </location>
</feature>
<gene>
    <name evidence="2" type="ORF">Din_043103</name>
</gene>
<keyword evidence="1" id="KW-0472">Membrane</keyword>
<accession>A0A5B7BXJ4</accession>
<proteinExistence type="predicted"/>
<name>A0A5B7BXJ4_DAVIN</name>
<keyword evidence="1" id="KW-1133">Transmembrane helix</keyword>
<protein>
    <submittedName>
        <fullName evidence="2">Uncharacterized protein</fullName>
    </submittedName>
</protein>
<evidence type="ECO:0000313" key="2">
    <source>
        <dbReference type="EMBL" id="MPA73662.1"/>
    </source>
</evidence>
<sequence length="124" mass="14325">MAYIYWLFSSFIAIFNLCDYLLPFSSLHLQLLMVIPNQTSIEIVLKIQEMLMSLMATKLGDEHDLAEATARVFEELEKIPNMTMDDSLRVGSLIAYDQQKIHFFLSLPDHPRHAWVAMLLNGHI</sequence>
<reference evidence="2" key="1">
    <citation type="submission" date="2019-08" db="EMBL/GenBank/DDBJ databases">
        <title>Reference gene set and small RNA set construction with multiple tissues from Davidia involucrata Baill.</title>
        <authorList>
            <person name="Yang H."/>
            <person name="Zhou C."/>
            <person name="Li G."/>
            <person name="Wang J."/>
            <person name="Gao P."/>
            <person name="Wang M."/>
            <person name="Wang R."/>
            <person name="Zhao Y."/>
        </authorList>
    </citation>
    <scope>NUCLEOTIDE SEQUENCE</scope>
    <source>
        <tissue evidence="2">Mixed with DoveR01_LX</tissue>
    </source>
</reference>
<evidence type="ECO:0000256" key="1">
    <source>
        <dbReference type="SAM" id="Phobius"/>
    </source>
</evidence>
<dbReference type="AlphaFoldDB" id="A0A5B7BXJ4"/>